<dbReference type="OrthoDB" id="9941213at2"/>
<dbReference type="Proteomes" id="UP000239388">
    <property type="component" value="Unassembled WGS sequence"/>
</dbReference>
<evidence type="ECO:0000313" key="2">
    <source>
        <dbReference type="EMBL" id="PQO27706.1"/>
    </source>
</evidence>
<keyword evidence="1" id="KW-0812">Transmembrane</keyword>
<evidence type="ECO:0000313" key="3">
    <source>
        <dbReference type="Proteomes" id="UP000239388"/>
    </source>
</evidence>
<dbReference type="AlphaFoldDB" id="A0A2S8F6C7"/>
<evidence type="ECO:0000256" key="1">
    <source>
        <dbReference type="SAM" id="Phobius"/>
    </source>
</evidence>
<accession>A0A2S8F6C7</accession>
<sequence>MQPPPFENDRYASQPEPPQPKWYRFTLRKVVIGFVLLCVLFAYLRYTHWGYVATEAITKLGRSVGLVDPPDTSKIQVTAARPFGVLDYEWRISIPANNKYMICTYWGEIDKDAFPPSRGYLLPNESLVTVRQERGSDAYSSPGIGHRVLTFDGVVPFETSSSWQLANVDWTDCQLETTGVRSGDGQQTFELGEKIALIRSVVTQHEKINGRSYSPGYGFFIWLEPAP</sequence>
<name>A0A2S8F6C7_9BACT</name>
<proteinExistence type="predicted"/>
<keyword evidence="1" id="KW-0472">Membrane</keyword>
<organism evidence="2 3">
    <name type="scientific">Blastopirellula marina</name>
    <dbReference type="NCBI Taxonomy" id="124"/>
    <lineage>
        <taxon>Bacteria</taxon>
        <taxon>Pseudomonadati</taxon>
        <taxon>Planctomycetota</taxon>
        <taxon>Planctomycetia</taxon>
        <taxon>Pirellulales</taxon>
        <taxon>Pirellulaceae</taxon>
        <taxon>Blastopirellula</taxon>
    </lineage>
</organism>
<gene>
    <name evidence="2" type="ORF">C5Y98_26775</name>
</gene>
<protein>
    <submittedName>
        <fullName evidence="2">Uncharacterized protein</fullName>
    </submittedName>
</protein>
<dbReference type="EMBL" id="PUIB01000027">
    <property type="protein sequence ID" value="PQO27706.1"/>
    <property type="molecule type" value="Genomic_DNA"/>
</dbReference>
<keyword evidence="1" id="KW-1133">Transmembrane helix</keyword>
<reference evidence="2 3" key="1">
    <citation type="submission" date="2018-02" db="EMBL/GenBank/DDBJ databases">
        <title>Comparative genomes isolates from brazilian mangrove.</title>
        <authorList>
            <person name="Araujo J.E."/>
            <person name="Taketani R.G."/>
            <person name="Silva M.C.P."/>
            <person name="Loureco M.V."/>
            <person name="Andreote F.D."/>
        </authorList>
    </citation>
    <scope>NUCLEOTIDE SEQUENCE [LARGE SCALE GENOMIC DNA]</scope>
    <source>
        <strain evidence="2 3">NAP PRIS-MGV</strain>
    </source>
</reference>
<dbReference type="RefSeq" id="WP_105359180.1">
    <property type="nucleotide sequence ID" value="NZ_PUIB01000027.1"/>
</dbReference>
<feature type="transmembrane region" description="Helical" evidence="1">
    <location>
        <begin position="25"/>
        <end position="44"/>
    </location>
</feature>
<comment type="caution">
    <text evidence="2">The sequence shown here is derived from an EMBL/GenBank/DDBJ whole genome shotgun (WGS) entry which is preliminary data.</text>
</comment>